<dbReference type="GO" id="GO:0006535">
    <property type="term" value="P:cysteine biosynthetic process from serine"/>
    <property type="evidence" value="ECO:0007669"/>
    <property type="project" value="InterPro"/>
</dbReference>
<dbReference type="InterPro" id="IPR053376">
    <property type="entry name" value="Serine_acetyltransferase"/>
</dbReference>
<evidence type="ECO:0000256" key="10">
    <source>
        <dbReference type="ARBA" id="ARBA00049486"/>
    </source>
</evidence>
<proteinExistence type="inferred from homology"/>
<evidence type="ECO:0000256" key="9">
    <source>
        <dbReference type="ARBA" id="ARBA00023315"/>
    </source>
</evidence>
<name>A0A7S7M7U9_9ACTN</name>
<organism evidence="12 13">
    <name type="scientific">Thermophilibacter immobilis</name>
    <dbReference type="NCBI Taxonomy" id="2779519"/>
    <lineage>
        <taxon>Bacteria</taxon>
        <taxon>Bacillati</taxon>
        <taxon>Actinomycetota</taxon>
        <taxon>Coriobacteriia</taxon>
        <taxon>Coriobacteriales</taxon>
        <taxon>Atopobiaceae</taxon>
        <taxon>Thermophilibacter</taxon>
    </lineage>
</organism>
<dbReference type="Proteomes" id="UP000593735">
    <property type="component" value="Chromosome"/>
</dbReference>
<evidence type="ECO:0000313" key="12">
    <source>
        <dbReference type="EMBL" id="QOY60365.1"/>
    </source>
</evidence>
<dbReference type="EMBL" id="CP063767">
    <property type="protein sequence ID" value="QOY60365.1"/>
    <property type="molecule type" value="Genomic_DNA"/>
</dbReference>
<evidence type="ECO:0000256" key="2">
    <source>
        <dbReference type="ARBA" id="ARBA00007274"/>
    </source>
</evidence>
<dbReference type="Pfam" id="PF00132">
    <property type="entry name" value="Hexapep"/>
    <property type="match status" value="1"/>
</dbReference>
<keyword evidence="13" id="KW-1185">Reference proteome</keyword>
<comment type="pathway">
    <text evidence="1">Amino-acid biosynthesis; L-cysteine biosynthesis; L-cysteine from L-serine: step 1/2.</text>
</comment>
<keyword evidence="7" id="KW-0677">Repeat</keyword>
<dbReference type="FunFam" id="2.160.10.10:FF:000007">
    <property type="entry name" value="Serine acetyltransferase"/>
    <property type="match status" value="1"/>
</dbReference>
<dbReference type="InterPro" id="IPR005881">
    <property type="entry name" value="Ser_O-AcTrfase"/>
</dbReference>
<dbReference type="GO" id="GO:0005737">
    <property type="term" value="C:cytoplasm"/>
    <property type="evidence" value="ECO:0007669"/>
    <property type="project" value="InterPro"/>
</dbReference>
<dbReference type="NCBIfam" id="TIGR01172">
    <property type="entry name" value="cysE"/>
    <property type="match status" value="1"/>
</dbReference>
<keyword evidence="8" id="KW-0198">Cysteine biosynthesis</keyword>
<dbReference type="InterPro" id="IPR011004">
    <property type="entry name" value="Trimer_LpxA-like_sf"/>
</dbReference>
<reference evidence="12 13" key="1">
    <citation type="submission" date="2020-10" db="EMBL/GenBank/DDBJ databases">
        <title>Olsenella immobilis sp.nov., isolated from the mud in a fermentation cellar used for the production of Chinese strong-flavoured liquor.</title>
        <authorList>
            <person name="Lu L."/>
        </authorList>
    </citation>
    <scope>NUCLEOTIDE SEQUENCE [LARGE SCALE GENOMIC DNA]</scope>
    <source>
        <strain evidence="12 13">LZLJ-2</strain>
    </source>
</reference>
<evidence type="ECO:0000256" key="8">
    <source>
        <dbReference type="ARBA" id="ARBA00023192"/>
    </source>
</evidence>
<dbReference type="AlphaFoldDB" id="A0A7S7M7U9"/>
<dbReference type="PANTHER" id="PTHR42811">
    <property type="entry name" value="SERINE ACETYLTRANSFERASE"/>
    <property type="match status" value="1"/>
</dbReference>
<dbReference type="InterPro" id="IPR001451">
    <property type="entry name" value="Hexapep"/>
</dbReference>
<dbReference type="InterPro" id="IPR042122">
    <property type="entry name" value="Ser_AcTrfase_N_sf"/>
</dbReference>
<dbReference type="CDD" id="cd03354">
    <property type="entry name" value="LbH_SAT"/>
    <property type="match status" value="1"/>
</dbReference>
<evidence type="ECO:0000256" key="1">
    <source>
        <dbReference type="ARBA" id="ARBA00004876"/>
    </source>
</evidence>
<dbReference type="InterPro" id="IPR018357">
    <property type="entry name" value="Hexapep_transf_CS"/>
</dbReference>
<dbReference type="GO" id="GO:0009001">
    <property type="term" value="F:serine O-acetyltransferase activity"/>
    <property type="evidence" value="ECO:0007669"/>
    <property type="project" value="UniProtKB-EC"/>
</dbReference>
<dbReference type="PIRSF" id="PIRSF000441">
    <property type="entry name" value="CysE"/>
    <property type="match status" value="1"/>
</dbReference>
<dbReference type="RefSeq" id="WP_194370735.1">
    <property type="nucleotide sequence ID" value="NZ_CP063767.1"/>
</dbReference>
<keyword evidence="9 11" id="KW-0012">Acyltransferase</keyword>
<dbReference type="NCBIfam" id="NF041874">
    <property type="entry name" value="EPS_EpsC"/>
    <property type="match status" value="1"/>
</dbReference>
<evidence type="ECO:0000256" key="5">
    <source>
        <dbReference type="ARBA" id="ARBA00022605"/>
    </source>
</evidence>
<evidence type="ECO:0000256" key="3">
    <source>
        <dbReference type="ARBA" id="ARBA00013266"/>
    </source>
</evidence>
<evidence type="ECO:0000256" key="4">
    <source>
        <dbReference type="ARBA" id="ARBA00018522"/>
    </source>
</evidence>
<evidence type="ECO:0000256" key="6">
    <source>
        <dbReference type="ARBA" id="ARBA00022679"/>
    </source>
</evidence>
<keyword evidence="6 11" id="KW-0808">Transferase</keyword>
<dbReference type="InterPro" id="IPR045304">
    <property type="entry name" value="LbH_SAT"/>
</dbReference>
<keyword evidence="5" id="KW-0028">Amino-acid biosynthesis</keyword>
<dbReference type="KEGG" id="tio:INP52_08125"/>
<comment type="catalytic activity">
    <reaction evidence="10 11">
        <text>L-serine + acetyl-CoA = O-acetyl-L-serine + CoA</text>
        <dbReference type="Rhea" id="RHEA:24560"/>
        <dbReference type="ChEBI" id="CHEBI:33384"/>
        <dbReference type="ChEBI" id="CHEBI:57287"/>
        <dbReference type="ChEBI" id="CHEBI:57288"/>
        <dbReference type="ChEBI" id="CHEBI:58340"/>
        <dbReference type="EC" id="2.3.1.30"/>
    </reaction>
</comment>
<sequence length="200" mass="21559">MGALAHMREDVATVLARDPSMASTGNVVLFSTGLHAVWAHRQQHWLWEHGAHGLAVFLSQRSRRRYGVDIHPAARIGRRFMIDHGTGIVIGQTAVIGDDCLIYQGVTLGMTGKHGGKRHPTVGNNVMIGAGAIILGNITIGDEVRVAAGAVVIRDVAPHTTVAGNPARVVSDRSCPMLHLVELPQLPDYDDENVRWSCSL</sequence>
<protein>
    <recommendedName>
        <fullName evidence="4 11">Serine acetyltransferase</fullName>
        <ecNumber evidence="3 11">2.3.1.30</ecNumber>
    </recommendedName>
</protein>
<evidence type="ECO:0000256" key="11">
    <source>
        <dbReference type="PIRNR" id="PIRNR000441"/>
    </source>
</evidence>
<evidence type="ECO:0000256" key="7">
    <source>
        <dbReference type="ARBA" id="ARBA00022737"/>
    </source>
</evidence>
<dbReference type="Gene3D" id="2.160.10.10">
    <property type="entry name" value="Hexapeptide repeat proteins"/>
    <property type="match status" value="1"/>
</dbReference>
<dbReference type="EC" id="2.3.1.30" evidence="3 11"/>
<accession>A0A7S7M7U9</accession>
<comment type="similarity">
    <text evidence="2 11">Belongs to the transferase hexapeptide repeat family.</text>
</comment>
<dbReference type="PROSITE" id="PS00101">
    <property type="entry name" value="HEXAPEP_TRANSFERASES"/>
    <property type="match status" value="1"/>
</dbReference>
<dbReference type="SUPFAM" id="SSF51161">
    <property type="entry name" value="Trimeric LpxA-like enzymes"/>
    <property type="match status" value="1"/>
</dbReference>
<dbReference type="Gene3D" id="1.10.3130.10">
    <property type="entry name" value="serine acetyltransferase, domain 1"/>
    <property type="match status" value="1"/>
</dbReference>
<gene>
    <name evidence="12" type="primary">cysE</name>
    <name evidence="12" type="ORF">INP52_08125</name>
</gene>
<evidence type="ECO:0000313" key="13">
    <source>
        <dbReference type="Proteomes" id="UP000593735"/>
    </source>
</evidence>